<comment type="caution">
    <text evidence="1">The sequence shown here is derived from an EMBL/GenBank/DDBJ whole genome shotgun (WGS) entry which is preliminary data.</text>
</comment>
<keyword evidence="2" id="KW-1185">Reference proteome</keyword>
<evidence type="ECO:0008006" key="3">
    <source>
        <dbReference type="Google" id="ProtNLM"/>
    </source>
</evidence>
<accession>A0ABR5FA28</accession>
<evidence type="ECO:0000313" key="2">
    <source>
        <dbReference type="Proteomes" id="UP000036464"/>
    </source>
</evidence>
<proteinExistence type="predicted"/>
<reference evidence="1 2" key="1">
    <citation type="submission" date="2015-05" db="EMBL/GenBank/DDBJ databases">
        <title>Genome sequence of Mycobacterium heraklionense Davo strain.</title>
        <authorList>
            <person name="Greninger A.L."/>
            <person name="Cunningham G."/>
            <person name="Miller S."/>
        </authorList>
    </citation>
    <scope>NUCLEOTIDE SEQUENCE [LARGE SCALE GENOMIC DNA]</scope>
    <source>
        <strain evidence="1 2">Davo</strain>
    </source>
</reference>
<evidence type="ECO:0000313" key="1">
    <source>
        <dbReference type="EMBL" id="KLO25905.1"/>
    </source>
</evidence>
<sequence length="317" mass="34878">MDGQFGITQRRDVGGELLMPAVAALSGLGRNLRPYQFQIGEVIFGRHTPYPVEKVDISSYTVNNQDFQVPMSNETRMGIDTKQAGPMTFTLGVIDNAPVSRSVVGLPDDLVAKSSKLLTALQTEWKANAATKQYGEMQPLIYCDGYGAVRRIYGRPRKFTYTRKSPKSLFYRVTAEYARADTLTYSDVEYAAALTQGADLVEYSQLGDADSWLRVLLTGPMTNPVIQVGDSTIQLQIEIDEGMLVELSSYPWARRIVSAPADGGPLINQRRAMVGQTRYLDQIMMPAGLPVGMSYVAADTTTASGCLVLWRDAHNVV</sequence>
<name>A0ABR5FA28_9MYCO</name>
<gene>
    <name evidence="1" type="ORF">ABW16_21590</name>
</gene>
<protein>
    <recommendedName>
        <fullName evidence="3">Minor tail protein</fullName>
    </recommendedName>
</protein>
<dbReference type="EMBL" id="LDPO01000027">
    <property type="protein sequence ID" value="KLO25905.1"/>
    <property type="molecule type" value="Genomic_DNA"/>
</dbReference>
<dbReference type="Proteomes" id="UP000036464">
    <property type="component" value="Unassembled WGS sequence"/>
</dbReference>
<organism evidence="1 2">
    <name type="scientific">Mycolicibacter heraklionensis</name>
    <dbReference type="NCBI Taxonomy" id="512402"/>
    <lineage>
        <taxon>Bacteria</taxon>
        <taxon>Bacillati</taxon>
        <taxon>Actinomycetota</taxon>
        <taxon>Actinomycetes</taxon>
        <taxon>Mycobacteriales</taxon>
        <taxon>Mycobacteriaceae</taxon>
        <taxon>Mycolicibacter</taxon>
    </lineage>
</organism>